<keyword evidence="10" id="KW-1185">Reference proteome</keyword>
<evidence type="ECO:0000313" key="9">
    <source>
        <dbReference type="EMBL" id="GLR90236.1"/>
    </source>
</evidence>
<dbReference type="InterPro" id="IPR050107">
    <property type="entry name" value="ABC_carbohydrate_import_ATPase"/>
</dbReference>
<dbReference type="InterPro" id="IPR017871">
    <property type="entry name" value="ABC_transporter-like_CS"/>
</dbReference>
<proteinExistence type="inferred from homology"/>
<reference evidence="10" key="1">
    <citation type="journal article" date="2019" name="Int. J. Syst. Evol. Microbiol.">
        <title>The Global Catalogue of Microorganisms (GCM) 10K type strain sequencing project: providing services to taxonomists for standard genome sequencing and annotation.</title>
        <authorList>
            <consortium name="The Broad Institute Genomics Platform"/>
            <consortium name="The Broad Institute Genome Sequencing Center for Infectious Disease"/>
            <person name="Wu L."/>
            <person name="Ma J."/>
        </authorList>
    </citation>
    <scope>NUCLEOTIDE SEQUENCE [LARGE SCALE GENOMIC DNA]</scope>
    <source>
        <strain evidence="10">NBRC 102520</strain>
    </source>
</reference>
<dbReference type="PANTHER" id="PTHR43790">
    <property type="entry name" value="CARBOHYDRATE TRANSPORT ATP-BINDING PROTEIN MG119-RELATED"/>
    <property type="match status" value="1"/>
</dbReference>
<accession>A0ABQ6B8P6</accession>
<dbReference type="EMBL" id="BSOW01000032">
    <property type="protein sequence ID" value="GLR90236.1"/>
    <property type="molecule type" value="Genomic_DNA"/>
</dbReference>
<keyword evidence="2" id="KW-0813">Transport</keyword>
<dbReference type="SUPFAM" id="SSF52540">
    <property type="entry name" value="P-loop containing nucleoside triphosphate hydrolases"/>
    <property type="match status" value="2"/>
</dbReference>
<evidence type="ECO:0000256" key="6">
    <source>
        <dbReference type="ARBA" id="ARBA00022840"/>
    </source>
</evidence>
<evidence type="ECO:0000313" key="10">
    <source>
        <dbReference type="Proteomes" id="UP001156905"/>
    </source>
</evidence>
<dbReference type="Proteomes" id="UP001156905">
    <property type="component" value="Unassembled WGS sequence"/>
</dbReference>
<keyword evidence="3" id="KW-0762">Sugar transport</keyword>
<dbReference type="GO" id="GO:0005524">
    <property type="term" value="F:ATP binding"/>
    <property type="evidence" value="ECO:0007669"/>
    <property type="project" value="UniProtKB-KW"/>
</dbReference>
<dbReference type="InterPro" id="IPR003593">
    <property type="entry name" value="AAA+_ATPase"/>
</dbReference>
<evidence type="ECO:0000256" key="7">
    <source>
        <dbReference type="ARBA" id="ARBA00024722"/>
    </source>
</evidence>
<dbReference type="PROSITE" id="PS50893">
    <property type="entry name" value="ABC_TRANSPORTER_2"/>
    <property type="match status" value="2"/>
</dbReference>
<dbReference type="PROSITE" id="PS00211">
    <property type="entry name" value="ABC_TRANSPORTER_1"/>
    <property type="match status" value="1"/>
</dbReference>
<evidence type="ECO:0000256" key="2">
    <source>
        <dbReference type="ARBA" id="ARBA00022448"/>
    </source>
</evidence>
<comment type="function">
    <text evidence="7">Involved in beta-(1--&gt;2)glucan export. Transmembrane domains (TMD) form a pore in the inner membrane and the ATP-binding domain (NBD) is responsible for energy generation.</text>
</comment>
<organism evidence="9 10">
    <name type="scientific">Bradyrhizobium iriomotense</name>
    <dbReference type="NCBI Taxonomy" id="441950"/>
    <lineage>
        <taxon>Bacteria</taxon>
        <taxon>Pseudomonadati</taxon>
        <taxon>Pseudomonadota</taxon>
        <taxon>Alphaproteobacteria</taxon>
        <taxon>Hyphomicrobiales</taxon>
        <taxon>Nitrobacteraceae</taxon>
        <taxon>Bradyrhizobium</taxon>
    </lineage>
</organism>
<evidence type="ECO:0000256" key="5">
    <source>
        <dbReference type="ARBA" id="ARBA00022741"/>
    </source>
</evidence>
<protein>
    <submittedName>
        <fullName evidence="9">Sugar ABC transporter ATP-binding protein</fullName>
    </submittedName>
</protein>
<evidence type="ECO:0000256" key="3">
    <source>
        <dbReference type="ARBA" id="ARBA00022597"/>
    </source>
</evidence>
<keyword evidence="4" id="KW-0677">Repeat</keyword>
<comment type="similarity">
    <text evidence="1">Belongs to the ABC transporter superfamily.</text>
</comment>
<feature type="domain" description="ABC transporter" evidence="8">
    <location>
        <begin position="255"/>
        <end position="513"/>
    </location>
</feature>
<dbReference type="Pfam" id="PF00005">
    <property type="entry name" value="ABC_tran"/>
    <property type="match status" value="2"/>
</dbReference>
<dbReference type="InterPro" id="IPR027417">
    <property type="entry name" value="P-loop_NTPase"/>
</dbReference>
<dbReference type="InterPro" id="IPR003439">
    <property type="entry name" value="ABC_transporter-like_ATP-bd"/>
</dbReference>
<keyword evidence="5" id="KW-0547">Nucleotide-binding</keyword>
<dbReference type="Gene3D" id="3.40.50.300">
    <property type="entry name" value="P-loop containing nucleotide triphosphate hydrolases"/>
    <property type="match status" value="2"/>
</dbReference>
<gene>
    <name evidence="9" type="primary">rbsA2_2</name>
    <name evidence="9" type="ORF">GCM10007857_69500</name>
</gene>
<evidence type="ECO:0000256" key="1">
    <source>
        <dbReference type="ARBA" id="ARBA00005417"/>
    </source>
</evidence>
<comment type="caution">
    <text evidence="9">The sequence shown here is derived from an EMBL/GenBank/DDBJ whole genome shotgun (WGS) entry which is preliminary data.</text>
</comment>
<dbReference type="SMART" id="SM00382">
    <property type="entry name" value="AAA"/>
    <property type="match status" value="2"/>
</dbReference>
<evidence type="ECO:0000259" key="8">
    <source>
        <dbReference type="PROSITE" id="PS50893"/>
    </source>
</evidence>
<dbReference type="CDD" id="cd03216">
    <property type="entry name" value="ABC_Carb_Monos_I"/>
    <property type="match status" value="1"/>
</dbReference>
<dbReference type="PANTHER" id="PTHR43790:SF9">
    <property type="entry name" value="GALACTOFURANOSE TRANSPORTER ATP-BINDING PROTEIN YTFR"/>
    <property type="match status" value="1"/>
</dbReference>
<sequence length="522" mass="57074">MSEALVETSQMAKEEASEPILILRGITKRFQGITALRQVDFDVRAGEVHVLFGENGAGKSTLINIIAGTFQPDEGAYRFDGLHLSHLTPHRARGAGICAVFQEFSLAPNLTVVENLFLGREIRRGGILDLATMRRRASDLIEELGFDLELDRQVGMLSRAHQQMVEIAKALLGEPRILILDEPTASLTEREAGRLFELVAALKARGVGIIYVSHRMREIRALADRITVLRDGQLVRTLEAAGVQDADLVELMTGRKIDGLFPTFDHKPGRVAIEVQGLSAARGAVCDVDFVAHAGEITGIAGLVGCGKSELVRAIYGLEQIEHGEIRLHDVAQNTLSPRHSLRRGVVYFPANRATEGLALARVVRENASMSSLDVREIARLGLLDTRNERSLVQQAVDRLKLRPPNLERPAGRLSGGNRQKVMLARGLMRDLSVFLFDEPTVGIDVGAKREVYDFMGRLLQAGAAVVVVSSELPEVLALSNRLYVMHHGRIVTQLEGSEKTEQNVLASFFRSEANAATGAAS</sequence>
<feature type="domain" description="ABC transporter" evidence="8">
    <location>
        <begin position="21"/>
        <end position="256"/>
    </location>
</feature>
<evidence type="ECO:0000256" key="4">
    <source>
        <dbReference type="ARBA" id="ARBA00022737"/>
    </source>
</evidence>
<dbReference type="CDD" id="cd03215">
    <property type="entry name" value="ABC_Carb_Monos_II"/>
    <property type="match status" value="1"/>
</dbReference>
<name>A0ABQ6B8P6_9BRAD</name>
<keyword evidence="6 9" id="KW-0067">ATP-binding</keyword>